<protein>
    <submittedName>
        <fullName evidence="1">Uncharacterized protein</fullName>
    </submittedName>
</protein>
<organism evidence="1 2">
    <name type="scientific">Thermanaeromonas toyohensis ToBE</name>
    <dbReference type="NCBI Taxonomy" id="698762"/>
    <lineage>
        <taxon>Bacteria</taxon>
        <taxon>Bacillati</taxon>
        <taxon>Bacillota</taxon>
        <taxon>Clostridia</taxon>
        <taxon>Neomoorellales</taxon>
        <taxon>Neomoorellaceae</taxon>
        <taxon>Thermanaeromonas</taxon>
    </lineage>
</organism>
<keyword evidence="2" id="KW-1185">Reference proteome</keyword>
<sequence>MEYLLTWIEGEEVGYRILQEEELPVLLEEEVEKHCITVPLA</sequence>
<reference evidence="1 2" key="1">
    <citation type="submission" date="2017-04" db="EMBL/GenBank/DDBJ databases">
        <authorList>
            <person name="Afonso C.L."/>
            <person name="Miller P.J."/>
            <person name="Scott M.A."/>
            <person name="Spackman E."/>
            <person name="Goraichik I."/>
            <person name="Dimitrov K.M."/>
            <person name="Suarez D.L."/>
            <person name="Swayne D.E."/>
        </authorList>
    </citation>
    <scope>NUCLEOTIDE SEQUENCE [LARGE SCALE GENOMIC DNA]</scope>
    <source>
        <strain evidence="1 2">ToBE</strain>
    </source>
</reference>
<gene>
    <name evidence="1" type="ORF">SAMN00808754_2022</name>
</gene>
<dbReference type="STRING" id="698762.SAMN00808754_2022"/>
<dbReference type="Proteomes" id="UP000192569">
    <property type="component" value="Chromosome I"/>
</dbReference>
<proteinExistence type="predicted"/>
<evidence type="ECO:0000313" key="1">
    <source>
        <dbReference type="EMBL" id="SMB97910.1"/>
    </source>
</evidence>
<dbReference type="AlphaFoldDB" id="A0A1W1VXD7"/>
<accession>A0A1W1VXD7</accession>
<evidence type="ECO:0000313" key="2">
    <source>
        <dbReference type="Proteomes" id="UP000192569"/>
    </source>
</evidence>
<dbReference type="EMBL" id="LT838272">
    <property type="protein sequence ID" value="SMB97910.1"/>
    <property type="molecule type" value="Genomic_DNA"/>
</dbReference>
<dbReference type="RefSeq" id="WP_269456737.1">
    <property type="nucleotide sequence ID" value="NZ_LT838272.1"/>
</dbReference>
<name>A0A1W1VXD7_9FIRM</name>